<dbReference type="InterPro" id="IPR014951">
    <property type="entry name" value="DUF1822"/>
</dbReference>
<evidence type="ECO:0000313" key="1">
    <source>
        <dbReference type="EMBL" id="HGW95511.1"/>
    </source>
</evidence>
<organism evidence="1">
    <name type="scientific">Oscillatoriales cyanobacterium SpSt-402</name>
    <dbReference type="NCBI Taxonomy" id="2282168"/>
    <lineage>
        <taxon>Bacteria</taxon>
        <taxon>Bacillati</taxon>
        <taxon>Cyanobacteriota</taxon>
        <taxon>Cyanophyceae</taxon>
        <taxon>Oscillatoriophycideae</taxon>
        <taxon>Oscillatoriales</taxon>
    </lineage>
</organism>
<gene>
    <name evidence="1" type="ORF">ENR47_14715</name>
</gene>
<comment type="caution">
    <text evidence="1">The sequence shown here is derived from an EMBL/GenBank/DDBJ whole genome shotgun (WGS) entry which is preliminary data.</text>
</comment>
<name>A0A832M6S1_9CYAN</name>
<reference evidence="1" key="1">
    <citation type="journal article" date="2020" name="mSystems">
        <title>Genome- and Community-Level Interaction Insights into Carbon Utilization and Element Cycling Functions of Hydrothermarchaeota in Hydrothermal Sediment.</title>
        <authorList>
            <person name="Zhou Z."/>
            <person name="Liu Y."/>
            <person name="Xu W."/>
            <person name="Pan J."/>
            <person name="Luo Z.H."/>
            <person name="Li M."/>
        </authorList>
    </citation>
    <scope>NUCLEOTIDE SEQUENCE [LARGE SCALE GENOMIC DNA]</scope>
    <source>
        <strain evidence="1">SpSt-402</strain>
    </source>
</reference>
<protein>
    <submittedName>
        <fullName evidence="1">DUF1822 family protein</fullName>
    </submittedName>
</protein>
<sequence length="394" mass="44889">MLELDTFTQWLEIAPETQTTAWQQTEAIAIPGNRWQVYLNQVCLQTILPWLQEKFGMSAVASTMSHLRLWELVSGSIVTIGNTQLVLIPTEAMDRDEFRVPQEWIDIPNWAGEYYLAIEVDVDEHQLHIWGYTTHQMLKSQGIYDPNDRTYTLDEHEIIQDITAFWVMQQLRSEPTRSPVAELSPLAASQVNSLIQHLSQTAIAVPRLEIPFVQWGALLAQETWRNQLLEARSQSSQAFINNEEPLLPFANLSQWMQGVFEAGWRSLADWMGSEPDLAFSFRGDETDLEASIQRAKRISLGSAYPAVLLVLMLSTDLDGRQKIWIQLLPWIGESALPSNLELALLSVSGDVIQSVQSSEQSNYIQLRRFKCVSGTHFRVQIKMNTTLVIEEFNA</sequence>
<dbReference type="AlphaFoldDB" id="A0A832M6S1"/>
<accession>A0A832M6S1</accession>
<proteinExistence type="predicted"/>
<dbReference type="EMBL" id="DSRD01000908">
    <property type="protein sequence ID" value="HGW95511.1"/>
    <property type="molecule type" value="Genomic_DNA"/>
</dbReference>
<dbReference type="Pfam" id="PF08852">
    <property type="entry name" value="DUF1822"/>
    <property type="match status" value="1"/>
</dbReference>